<name>A0AAD9XMB3_9ROSI</name>
<proteinExistence type="predicted"/>
<evidence type="ECO:0000313" key="2">
    <source>
        <dbReference type="EMBL" id="KAK2662194.1"/>
    </source>
</evidence>
<feature type="compositionally biased region" description="Acidic residues" evidence="1">
    <location>
        <begin position="146"/>
        <end position="158"/>
    </location>
</feature>
<dbReference type="Proteomes" id="UP001280121">
    <property type="component" value="Unassembled WGS sequence"/>
</dbReference>
<comment type="caution">
    <text evidence="2">The sequence shown here is derived from an EMBL/GenBank/DDBJ whole genome shotgun (WGS) entry which is preliminary data.</text>
</comment>
<dbReference type="PANTHER" id="PTHR48449:SF1">
    <property type="entry name" value="DUF1985 DOMAIN-CONTAINING PROTEIN"/>
    <property type="match status" value="1"/>
</dbReference>
<evidence type="ECO:0000313" key="3">
    <source>
        <dbReference type="Proteomes" id="UP001280121"/>
    </source>
</evidence>
<organism evidence="2 3">
    <name type="scientific">Dipteronia dyeriana</name>
    <dbReference type="NCBI Taxonomy" id="168575"/>
    <lineage>
        <taxon>Eukaryota</taxon>
        <taxon>Viridiplantae</taxon>
        <taxon>Streptophyta</taxon>
        <taxon>Embryophyta</taxon>
        <taxon>Tracheophyta</taxon>
        <taxon>Spermatophyta</taxon>
        <taxon>Magnoliopsida</taxon>
        <taxon>eudicotyledons</taxon>
        <taxon>Gunneridae</taxon>
        <taxon>Pentapetalae</taxon>
        <taxon>rosids</taxon>
        <taxon>malvids</taxon>
        <taxon>Sapindales</taxon>
        <taxon>Sapindaceae</taxon>
        <taxon>Hippocastanoideae</taxon>
        <taxon>Acereae</taxon>
        <taxon>Dipteronia</taxon>
    </lineage>
</organism>
<protein>
    <submittedName>
        <fullName evidence="2">Uncharacterized protein</fullName>
    </submittedName>
</protein>
<dbReference type="PANTHER" id="PTHR48449">
    <property type="entry name" value="DUF1985 DOMAIN-CONTAINING PROTEIN"/>
    <property type="match status" value="1"/>
</dbReference>
<gene>
    <name evidence="2" type="ORF">Ddye_000768</name>
</gene>
<sequence>MTLVLIANNVLFGQDLRRKVSLWLFALVEDLESFNSFLWGTYVYMMRIHYLRQGFRSANASRKVVAHYNLYGFPWAVLFWGMEAYNSLVELVGNNLCHNHPRLKNWSIFKRPHNFFAKFAKYEQEVNEGKFVPLNYDDCEQRPNDDANDDGNDADDDDAKDRGQSRPKQMKRKMSP</sequence>
<feature type="region of interest" description="Disordered" evidence="1">
    <location>
        <begin position="135"/>
        <end position="176"/>
    </location>
</feature>
<dbReference type="EMBL" id="JANJYI010000001">
    <property type="protein sequence ID" value="KAK2662194.1"/>
    <property type="molecule type" value="Genomic_DNA"/>
</dbReference>
<keyword evidence="3" id="KW-1185">Reference proteome</keyword>
<reference evidence="2" key="1">
    <citation type="journal article" date="2023" name="Plant J.">
        <title>Genome sequences and population genomics provide insights into the demographic history, inbreeding, and mutation load of two 'living fossil' tree species of Dipteronia.</title>
        <authorList>
            <person name="Feng Y."/>
            <person name="Comes H.P."/>
            <person name="Chen J."/>
            <person name="Zhu S."/>
            <person name="Lu R."/>
            <person name="Zhang X."/>
            <person name="Li P."/>
            <person name="Qiu J."/>
            <person name="Olsen K.M."/>
            <person name="Qiu Y."/>
        </authorList>
    </citation>
    <scope>NUCLEOTIDE SEQUENCE</scope>
    <source>
        <strain evidence="2">KIB01</strain>
    </source>
</reference>
<evidence type="ECO:0000256" key="1">
    <source>
        <dbReference type="SAM" id="MobiDB-lite"/>
    </source>
</evidence>
<dbReference type="AlphaFoldDB" id="A0AAD9XMB3"/>
<accession>A0AAD9XMB3</accession>